<dbReference type="InterPro" id="IPR052957">
    <property type="entry name" value="Auxin_embryo_med"/>
</dbReference>
<dbReference type="Proteomes" id="UP000504604">
    <property type="component" value="Linkage group LG3"/>
</dbReference>
<name>A0A6I9STT6_SESIN</name>
<dbReference type="PANTHER" id="PTHR32387:SF0">
    <property type="entry name" value="PROTEIN NO VEIN"/>
    <property type="match status" value="1"/>
</dbReference>
<dbReference type="SUPFAM" id="SSF55874">
    <property type="entry name" value="ATPase domain of HSP90 chaperone/DNA topoisomerase II/histidine kinase"/>
    <property type="match status" value="1"/>
</dbReference>
<evidence type="ECO:0000313" key="6">
    <source>
        <dbReference type="RefSeq" id="XP_011073781.1"/>
    </source>
</evidence>
<dbReference type="GO" id="GO:0005634">
    <property type="term" value="C:nucleus"/>
    <property type="evidence" value="ECO:0007669"/>
    <property type="project" value="TreeGrafter"/>
</dbReference>
<feature type="compositionally biased region" description="Basic and acidic residues" evidence="1">
    <location>
        <begin position="367"/>
        <end position="379"/>
    </location>
</feature>
<evidence type="ECO:0000256" key="1">
    <source>
        <dbReference type="SAM" id="MobiDB-lite"/>
    </source>
</evidence>
<evidence type="ECO:0000259" key="3">
    <source>
        <dbReference type="Pfam" id="PF25794"/>
    </source>
</evidence>
<feature type="region of interest" description="Disordered" evidence="1">
    <location>
        <begin position="1"/>
        <end position="23"/>
    </location>
</feature>
<dbReference type="GO" id="GO:0009793">
    <property type="term" value="P:embryo development ending in seed dormancy"/>
    <property type="evidence" value="ECO:0007669"/>
    <property type="project" value="TreeGrafter"/>
</dbReference>
<dbReference type="GO" id="GO:0010305">
    <property type="term" value="P:leaf vascular tissue pattern formation"/>
    <property type="evidence" value="ECO:0007669"/>
    <property type="project" value="TreeGrafter"/>
</dbReference>
<keyword evidence="4" id="KW-1185">Reference proteome</keyword>
<dbReference type="NCBIfam" id="NF047352">
    <property type="entry name" value="P_loop_sacsin"/>
    <property type="match status" value="1"/>
</dbReference>
<dbReference type="RefSeq" id="XP_011073781.1">
    <property type="nucleotide sequence ID" value="XM_011075479.2"/>
</dbReference>
<proteinExistence type="predicted"/>
<dbReference type="GeneID" id="105158654"/>
<feature type="region of interest" description="Disordered" evidence="1">
    <location>
        <begin position="433"/>
        <end position="454"/>
    </location>
</feature>
<gene>
    <name evidence="5 6" type="primary">LOC105158654</name>
</gene>
<feature type="compositionally biased region" description="Basic and acidic residues" evidence="1">
    <location>
        <begin position="435"/>
        <end position="444"/>
    </location>
</feature>
<feature type="region of interest" description="Disordered" evidence="1">
    <location>
        <begin position="359"/>
        <end position="387"/>
    </location>
</feature>
<dbReference type="OrthoDB" id="1262810at2759"/>
<feature type="domain" description="Protein NO VEIN C-terminal" evidence="2">
    <location>
        <begin position="2601"/>
        <end position="2686"/>
    </location>
</feature>
<dbReference type="PANTHER" id="PTHR32387">
    <property type="entry name" value="WU:FJ29H11"/>
    <property type="match status" value="1"/>
</dbReference>
<reference evidence="5 6" key="1">
    <citation type="submission" date="2025-04" db="UniProtKB">
        <authorList>
            <consortium name="RefSeq"/>
        </authorList>
    </citation>
    <scope>IDENTIFICATION</scope>
</reference>
<dbReference type="GO" id="GO:0048364">
    <property type="term" value="P:root development"/>
    <property type="evidence" value="ECO:0007669"/>
    <property type="project" value="TreeGrafter"/>
</dbReference>
<evidence type="ECO:0000313" key="4">
    <source>
        <dbReference type="Proteomes" id="UP000504604"/>
    </source>
</evidence>
<dbReference type="InterPro" id="IPR036890">
    <property type="entry name" value="HATPase_C_sf"/>
</dbReference>
<dbReference type="InterPro" id="IPR024975">
    <property type="entry name" value="NOV_C"/>
</dbReference>
<dbReference type="Pfam" id="PF13020">
    <property type="entry name" value="NOV_C"/>
    <property type="match status" value="1"/>
</dbReference>
<dbReference type="InterPro" id="IPR058210">
    <property type="entry name" value="SACS/Nov_dom"/>
</dbReference>
<sequence length="2714" mass="305347">MYGQPPPFRSGGGGRGAAQPPQQQQIHLNPNLFPNPNLFLLQQNPNFLSHLNPFVQNLNSFAQLQQQFPTSSFPVQLNSDNNNFQTPRPNGNINSKYPQQIKVQNEMVEKLDKAVMRARADLLASNENVSAWKVSQAALLMVKAESWESLGIQIQQVPSLNRLLATEGKINAFIHCFVAVRRITSLYDLEGAICENEGVERFEELELGPLVRHPLAIHYFSVTSDMTEVCRIRTEDIISYLCEFIDSHKKKEVKVDTFLDFISKKQSISGWEKLCVRVQNFGLYVNHIKEARQLEDRVLEKCYQKMRVKSSKRKKNPPPFSAQKKEMDDHFTAISQRMKSFSSENTQFCGKHIRFISSSSEDDDSEAHDYEDNQDEKNTESNSNCSLSQLNVKDRVSSCPYPSATEEMTRLGLKSDVASSPCVPGGGVRCNGDNELSRGKRRYESVSSGNSVPRKLPKRDKFDVDLKHKRHNNQGITGDPLSTESLKVFFTNWKEACQGNNADEVLERMLQFYNTRKKRKVKEMFTSYPFVGLLYAAVTYMKFGVWDNLYDTFQACSQQGMDGKPFEGSADYISIDVELAKEDVVSPPNFVTNKHDVTAEDIAKKISEYFEDYILSSKSPSRGNRFCFLRKLCKCEYWLIEQYSTNKFELLGYGDYVMFLEKYMHLLPHALQCCIIGDISENVSLEAHLLPIELDVLLSQALNSLGGNETMNMRNISQLLARQFPLVCFKVVNSEHMPNFPDLLQEKRCSLTSNSVLFSAPLLKLNYVGDMLAQDEKKVETSGFGSNMITREGIIAPVTTKDAIEVLLKAPMLTDLNFWSHWDILFAPSLGSMVEWLLKEVNTKELLCLVTKGGKVIRLDHSATLDSFLKVFIEGSSFETAVALLSLYALYGGEQNVPLSLLKCHARQAFEVIINNYLEMELDYDKNLYKHGKPSYDQNIVGKSASSNLRCKLRNNLSILNKAATVMSRFTLDCLSYLPIEFCSFAADVLIAGLQSHVNDVPSVILAECTQIERVMLHEVGMSLGIMDWVHDYYSFCSSPMTEFSPGSSCLDVVNCRSNKGSVIGQGEPYKDPSSSGEMLVSCGVDRHDLKVKLVSGGADSADGRVANSERLSVVDNHIDNDPAKVIESIRQQEFGLDQSLSATEIRMLEKQHARLGRALHCLSQELYSQDSHFLLELVQNADDNIYPGDVEPTLIFILHEKGIIVLNNEQGFSASNIRALCDVGNSTKKGHKAGYIGKKGIGFKSVFRVTDAPEIHSNGFHIKFDITEGQIGFVLPTVVPPCDIDLYTRLASADAGSMDQNYWKTCIMLPFRSNLSEGLAMNNILSMFMDLHPSLLLFLHRLRCIEFRNILDDSLIVMRKEVLGDGLVEVALGNEKMTWFVVSQKLKADIIRSDVQTTEISIAFTLQETSEGGYVPILDQQPVFAFLPLRKYGLKFILQGDFVLPSSREEVDGNSPWNQWLLSEYPNLFVSAERSFCDLPCYRGSQGKAITAFMSFVPLVGEVHGFFSSLPRMVISKLRMSNCLILEGDEKEWVPPCRVLRNWTEQTRSLLPDSLLHEHLGLGFLNKDILLSDSLAKSLGVEDYGPKILLRVMSSLCRTDNGLKSMGLSWLSSWLSTFYVMSSQSFIQMSLSFGTESDLIFDLQKTPFIPLSDGTYGSLDQGTVWLHTEVVGQGINEEYLLKAFPKLYSKLRIVSPNLLAAAASIESSCSDTTIVENVIKMLYKVGVQRLAVHDIVKVHILPAISDDKNTVGKEELMTEYLAFAMFHLQSSCATCSIERGGLIVELHEKALILTNYGYKRSNEVPIHFSREYGNPVDVNKLISGLDMKWHEIDSAYVKHPITKSVSGGVLKWRNFFQEIGVTDFVQVVQVDISVPDIPLVNSKDIVCNKDIMSSDSVVKNWKSEELFHFLSWISSRGDVEKSKILCDILDRLWDDHFSDKVTGDCVDSSGESKPFKSSFISNLQDFPWMVSNINNKLHYPKDLFHDCVTVNSVLGVSAPYTVPKVKSEKLLANLSLKTQVTLDDALSVLRLWRRCEAPLRASVSQMSNFYAFLWKGMTLSKKTIIEELRAGPFIFVPNTSGYSDGDIVPGALLSPQEVYWHDNIGSVDRVKPINPASMASSRNRKIMLYNLYPNLHEFFVDECGVNKGPPLCSYLEILLQLSTITLPHQAAKRVFDVFLMWDDALKSGLMSCEDVAYLKESLLKKDYTVLPTRQDKWVSLHASFGLICWCDDDNLGREFRHLDGVDFLCFGESADAENQMLPAKVSMIMQRLGIPALSEIVTREAIYYGPADCSFIFSLVSWVLPYAQRYIHNACPDKYFQLKQSGFENLTRLKIVVVEKLFYRNVIKKCEITSKKRHECNCLLQDNILYCSRDSDPHSIFLEFSSLLYNGTPELHFANFLHMITTMAESGATEEQIEFFILNSQKVPQLPAEESNWSLQSFSSSMENDGTQLENGLAVKVEEQNSAMFKKRSGINSNWPPVDWKTAPGFNSVGAFGSRKPGVSNIAEQNLGQTDISTIEINSEFNIEVDPSAITHGVVSVEEEIPQSQSILRNLVASSTNVVLDSVHFVAPDSKNVVPSNCSDRDEDFAQQALLTGRLGELVAFKYFQGKVGEVFVKWVNEINETGLPYDITLGGDDDSREYIEVKATKSTRKNWFLISMREWQFAVEKGESFSIAHVVLADNNMARITIYKNPARLCQLGNLKLAVVVPKQ</sequence>
<protein>
    <submittedName>
        <fullName evidence="5 6">Uncharacterized protein LOC105158654 isoform X1</fullName>
    </submittedName>
</protein>
<dbReference type="KEGG" id="sind:105158654"/>
<dbReference type="RefSeq" id="XP_011073779.1">
    <property type="nucleotide sequence ID" value="XM_011075477.2"/>
</dbReference>
<organism evidence="4 6">
    <name type="scientific">Sesamum indicum</name>
    <name type="common">Oriental sesame</name>
    <name type="synonym">Sesamum orientale</name>
    <dbReference type="NCBI Taxonomy" id="4182"/>
    <lineage>
        <taxon>Eukaryota</taxon>
        <taxon>Viridiplantae</taxon>
        <taxon>Streptophyta</taxon>
        <taxon>Embryophyta</taxon>
        <taxon>Tracheophyta</taxon>
        <taxon>Spermatophyta</taxon>
        <taxon>Magnoliopsida</taxon>
        <taxon>eudicotyledons</taxon>
        <taxon>Gunneridae</taxon>
        <taxon>Pentapetalae</taxon>
        <taxon>asterids</taxon>
        <taxon>lamiids</taxon>
        <taxon>Lamiales</taxon>
        <taxon>Pedaliaceae</taxon>
        <taxon>Sesamum</taxon>
    </lineage>
</organism>
<evidence type="ECO:0000259" key="2">
    <source>
        <dbReference type="Pfam" id="PF13020"/>
    </source>
</evidence>
<feature type="domain" description="Sacsin/Nov" evidence="3">
    <location>
        <begin position="1206"/>
        <end position="1270"/>
    </location>
</feature>
<dbReference type="Pfam" id="PF25794">
    <property type="entry name" value="SACS"/>
    <property type="match status" value="1"/>
</dbReference>
<evidence type="ECO:0000313" key="5">
    <source>
        <dbReference type="RefSeq" id="XP_011073779.1"/>
    </source>
</evidence>
<dbReference type="Gene3D" id="3.30.565.10">
    <property type="entry name" value="Histidine kinase-like ATPase, C-terminal domain"/>
    <property type="match status" value="1"/>
</dbReference>
<accession>A0A6I9STT6</accession>